<dbReference type="GO" id="GO:0005524">
    <property type="term" value="F:ATP binding"/>
    <property type="evidence" value="ECO:0007669"/>
    <property type="project" value="UniProtKB-KW"/>
</dbReference>
<gene>
    <name evidence="7" type="ORF">MNBD_ACTINO01-617</name>
</gene>
<feature type="transmembrane region" description="Helical" evidence="5">
    <location>
        <begin position="70"/>
        <end position="91"/>
    </location>
</feature>
<keyword evidence="4 5" id="KW-0472">Membrane</keyword>
<comment type="subcellular location">
    <subcellularLocation>
        <location evidence="1">Membrane</location>
        <topology evidence="1">Multi-pass membrane protein</topology>
    </subcellularLocation>
</comment>
<dbReference type="InterPro" id="IPR039421">
    <property type="entry name" value="Type_1_exporter"/>
</dbReference>
<dbReference type="Pfam" id="PF00664">
    <property type="entry name" value="ABC_membrane"/>
    <property type="match status" value="1"/>
</dbReference>
<dbReference type="InterPro" id="IPR011527">
    <property type="entry name" value="ABC1_TM_dom"/>
</dbReference>
<keyword evidence="7" id="KW-0067">ATP-binding</keyword>
<dbReference type="GO" id="GO:0016020">
    <property type="term" value="C:membrane"/>
    <property type="evidence" value="ECO:0007669"/>
    <property type="project" value="UniProtKB-SubCell"/>
</dbReference>
<keyword evidence="2 5" id="KW-0812">Transmembrane</keyword>
<dbReference type="Gene3D" id="1.20.1560.10">
    <property type="entry name" value="ABC transporter type 1, transmembrane domain"/>
    <property type="match status" value="1"/>
</dbReference>
<dbReference type="PANTHER" id="PTHR43394">
    <property type="entry name" value="ATP-DEPENDENT PERMEASE MDL1, MITOCHONDRIAL"/>
    <property type="match status" value="1"/>
</dbReference>
<evidence type="ECO:0000313" key="7">
    <source>
        <dbReference type="EMBL" id="VAW01300.1"/>
    </source>
</evidence>
<evidence type="ECO:0000256" key="4">
    <source>
        <dbReference type="ARBA" id="ARBA00023136"/>
    </source>
</evidence>
<dbReference type="CDD" id="cd18565">
    <property type="entry name" value="ABC_6TM_exporter_like"/>
    <property type="match status" value="1"/>
</dbReference>
<dbReference type="SUPFAM" id="SSF90123">
    <property type="entry name" value="ABC transporter transmembrane region"/>
    <property type="match status" value="1"/>
</dbReference>
<evidence type="ECO:0000256" key="1">
    <source>
        <dbReference type="ARBA" id="ARBA00004141"/>
    </source>
</evidence>
<feature type="transmembrane region" description="Helical" evidence="5">
    <location>
        <begin position="161"/>
        <end position="189"/>
    </location>
</feature>
<accession>A0A3B0SAK7</accession>
<evidence type="ECO:0000256" key="5">
    <source>
        <dbReference type="SAM" id="Phobius"/>
    </source>
</evidence>
<dbReference type="PROSITE" id="PS50929">
    <property type="entry name" value="ABC_TM1F"/>
    <property type="match status" value="1"/>
</dbReference>
<dbReference type="PANTHER" id="PTHR43394:SF1">
    <property type="entry name" value="ATP-BINDING CASSETTE SUB-FAMILY B MEMBER 10, MITOCHONDRIAL"/>
    <property type="match status" value="1"/>
</dbReference>
<protein>
    <submittedName>
        <fullName evidence="7">Efflux ABC transporter, permease/ATP-binding protein slr2019</fullName>
    </submittedName>
</protein>
<dbReference type="EMBL" id="UOEI01000298">
    <property type="protein sequence ID" value="VAW01300.1"/>
    <property type="molecule type" value="Genomic_DNA"/>
</dbReference>
<dbReference type="GO" id="GO:0015421">
    <property type="term" value="F:ABC-type oligopeptide transporter activity"/>
    <property type="evidence" value="ECO:0007669"/>
    <property type="project" value="TreeGrafter"/>
</dbReference>
<dbReference type="AlphaFoldDB" id="A0A3B0SAK7"/>
<proteinExistence type="predicted"/>
<sequence length="244" mass="27534">MPTHTAPLRRLWTYASGYRHRIIVASIWSFLNKAVDIAPPFLIGLAIDVVANGSDSFLGRRGLSDPKTQILAIAAITFVIWGLESIFEYLYSVAWRNLAQSIQHDLRIDTYQHIQHLDVAYFEDRSTGDLMAVMNDDVNQLERFLDIGANEVIQLLTTVTLIGATFFIIAPSIAWLAFLPIPVILWGSLRFQKRIEPRYAVVRDEAAAINAQLSNNIGGISTIKAFTAEDREVERITRASNRYR</sequence>
<evidence type="ECO:0000259" key="6">
    <source>
        <dbReference type="PROSITE" id="PS50929"/>
    </source>
</evidence>
<feature type="domain" description="ABC transmembrane type-1" evidence="6">
    <location>
        <begin position="23"/>
        <end position="244"/>
    </location>
</feature>
<dbReference type="InterPro" id="IPR036640">
    <property type="entry name" value="ABC1_TM_sf"/>
</dbReference>
<evidence type="ECO:0000256" key="3">
    <source>
        <dbReference type="ARBA" id="ARBA00022989"/>
    </source>
</evidence>
<reference evidence="7" key="1">
    <citation type="submission" date="2018-06" db="EMBL/GenBank/DDBJ databases">
        <authorList>
            <person name="Zhirakovskaya E."/>
        </authorList>
    </citation>
    <scope>NUCLEOTIDE SEQUENCE</scope>
</reference>
<name>A0A3B0SAK7_9ZZZZ</name>
<keyword evidence="7" id="KW-0547">Nucleotide-binding</keyword>
<evidence type="ECO:0000256" key="2">
    <source>
        <dbReference type="ARBA" id="ARBA00022692"/>
    </source>
</evidence>
<keyword evidence="3 5" id="KW-1133">Transmembrane helix</keyword>
<organism evidence="7">
    <name type="scientific">hydrothermal vent metagenome</name>
    <dbReference type="NCBI Taxonomy" id="652676"/>
    <lineage>
        <taxon>unclassified sequences</taxon>
        <taxon>metagenomes</taxon>
        <taxon>ecological metagenomes</taxon>
    </lineage>
</organism>
<feature type="non-terminal residue" evidence="7">
    <location>
        <position position="244"/>
    </location>
</feature>